<comment type="subcellular location">
    <subcellularLocation>
        <location evidence="1">Cytoplasm</location>
    </subcellularLocation>
</comment>
<protein>
    <recommendedName>
        <fullName evidence="5">YTH domain-containing protein</fullName>
    </recommendedName>
</protein>
<feature type="region of interest" description="Disordered" evidence="4">
    <location>
        <begin position="333"/>
        <end position="363"/>
    </location>
</feature>
<sequence length="667" mass="72776">MMQNMKIEDAAQAPAMEASANIAKEAPGPEGSPSDATSSVTSLGDSTSTKGSDLEQETVVENGLYYAPNNYYGFYYPGYEVPGNDWDEHGGFIGMDGVEVPYTGMQAENGSLVYYMPGYGYPQPAYNPYNTYFPGAMLGADGLLAHQPYYPSPIYQQPLTSPAYFPPPVAYGSEVPPAFSWESGLAVADRTNGNTFNGSAAGGPRTSHSTTAVSQVPYSKVAPPARKQNAALDSKGSAQPSEGLQSSHPVPAGQPMPHGNVHSTVPPTQSARPVSKIPPHGSTVQAAALPKGYVPLGKVAGCSTQGKANVLYPNNATDFKPNGHEWLVGDRLKPRGKVNGNGNLDALNEQNRGPRISKMRNPWLSPVDANTGAHGLVENSENCAPEVNRDQFNRADFPTKYDNALFFVIKSYSEDDVHKSIKYNVWASTPNGNKRLDAAYQVAKERSGGNPGSCPVFLFFSVNASGQFCGVAEMVSSVDFHTSMNFWQQDKWNGFFPVKWHIIKDVPNSQFRHIILENNDHKPVTNSRDTQEIKFTQGIEMLNIFKNYMAKTSILDDFVFYENRQKTMQDKKRQSNQPEQLQPPALADAVQKMGLGEQVDKTDEDARVSNHSDLRAANGNQHSNSSITKNTALEPSSVRKEQTAPSKLVDLKKSELKRLGDESSKKE</sequence>
<name>D5A886_PICSI</name>
<evidence type="ECO:0000256" key="2">
    <source>
        <dbReference type="ARBA" id="ARBA00022490"/>
    </source>
</evidence>
<evidence type="ECO:0000256" key="1">
    <source>
        <dbReference type="ARBA" id="ARBA00004496"/>
    </source>
</evidence>
<accession>D5A886</accession>
<evidence type="ECO:0000259" key="5">
    <source>
        <dbReference type="PROSITE" id="PS50882"/>
    </source>
</evidence>
<feature type="compositionally biased region" description="Polar residues" evidence="4">
    <location>
        <begin position="618"/>
        <end position="634"/>
    </location>
</feature>
<dbReference type="InterPro" id="IPR007275">
    <property type="entry name" value="YTH_domain"/>
</dbReference>
<keyword evidence="2" id="KW-0963">Cytoplasm</keyword>
<evidence type="ECO:0000256" key="3">
    <source>
        <dbReference type="ARBA" id="ARBA00022884"/>
    </source>
</evidence>
<dbReference type="PANTHER" id="PTHR12357:SF127">
    <property type="entry name" value="YTH DOMAIN-CONTAINING FAMILY PROTEIN"/>
    <property type="match status" value="1"/>
</dbReference>
<evidence type="ECO:0000256" key="4">
    <source>
        <dbReference type="SAM" id="MobiDB-lite"/>
    </source>
</evidence>
<evidence type="ECO:0000313" key="6">
    <source>
        <dbReference type="EMBL" id="ADE75755.1"/>
    </source>
</evidence>
<dbReference type="PROSITE" id="PS50882">
    <property type="entry name" value="YTH"/>
    <property type="match status" value="1"/>
</dbReference>
<dbReference type="AlphaFoldDB" id="D5A886"/>
<feature type="compositionally biased region" description="Polar residues" evidence="4">
    <location>
        <begin position="261"/>
        <end position="272"/>
    </location>
</feature>
<feature type="compositionally biased region" description="Polar residues" evidence="4">
    <location>
        <begin position="236"/>
        <end position="248"/>
    </location>
</feature>
<feature type="region of interest" description="Disordered" evidence="4">
    <location>
        <begin position="1"/>
        <end position="56"/>
    </location>
</feature>
<feature type="domain" description="YTH" evidence="5">
    <location>
        <begin position="404"/>
        <end position="545"/>
    </location>
</feature>
<feature type="region of interest" description="Disordered" evidence="4">
    <location>
        <begin position="195"/>
        <end position="282"/>
    </location>
</feature>
<keyword evidence="3" id="KW-0694">RNA-binding</keyword>
<proteinExistence type="evidence at transcript level"/>
<dbReference type="GO" id="GO:0061157">
    <property type="term" value="P:mRNA destabilization"/>
    <property type="evidence" value="ECO:0007669"/>
    <property type="project" value="TreeGrafter"/>
</dbReference>
<feature type="compositionally biased region" description="Basic and acidic residues" evidence="4">
    <location>
        <begin position="649"/>
        <end position="667"/>
    </location>
</feature>
<feature type="region of interest" description="Disordered" evidence="4">
    <location>
        <begin position="601"/>
        <end position="667"/>
    </location>
</feature>
<dbReference type="PANTHER" id="PTHR12357">
    <property type="entry name" value="YTH YT521-B HOMOLOGY DOMAIN-CONTAINING"/>
    <property type="match status" value="1"/>
</dbReference>
<dbReference type="FunFam" id="3.10.590.10:FF:000001">
    <property type="entry name" value="YTH domain family 1, isoform CRA_a"/>
    <property type="match status" value="1"/>
</dbReference>
<dbReference type="GO" id="GO:0005737">
    <property type="term" value="C:cytoplasm"/>
    <property type="evidence" value="ECO:0007669"/>
    <property type="project" value="UniProtKB-SubCell"/>
</dbReference>
<dbReference type="EMBL" id="BT122369">
    <property type="protein sequence ID" value="ADE75755.1"/>
    <property type="molecule type" value="mRNA"/>
</dbReference>
<dbReference type="GO" id="GO:0003729">
    <property type="term" value="F:mRNA binding"/>
    <property type="evidence" value="ECO:0007669"/>
    <property type="project" value="TreeGrafter"/>
</dbReference>
<organism evidence="6">
    <name type="scientific">Picea sitchensis</name>
    <name type="common">Sitka spruce</name>
    <name type="synonym">Pinus sitchensis</name>
    <dbReference type="NCBI Taxonomy" id="3332"/>
    <lineage>
        <taxon>Eukaryota</taxon>
        <taxon>Viridiplantae</taxon>
        <taxon>Streptophyta</taxon>
        <taxon>Embryophyta</taxon>
        <taxon>Tracheophyta</taxon>
        <taxon>Spermatophyta</taxon>
        <taxon>Pinopsida</taxon>
        <taxon>Pinidae</taxon>
        <taxon>Conifers I</taxon>
        <taxon>Pinales</taxon>
        <taxon>Pinaceae</taxon>
        <taxon>Picea</taxon>
    </lineage>
</organism>
<feature type="compositionally biased region" description="Basic and acidic residues" evidence="4">
    <location>
        <begin position="601"/>
        <end position="614"/>
    </location>
</feature>
<dbReference type="CDD" id="cd21134">
    <property type="entry name" value="YTH"/>
    <property type="match status" value="1"/>
</dbReference>
<feature type="compositionally biased region" description="Polar residues" evidence="4">
    <location>
        <begin position="34"/>
        <end position="51"/>
    </location>
</feature>
<feature type="compositionally biased region" description="Polar residues" evidence="4">
    <location>
        <begin position="206"/>
        <end position="217"/>
    </location>
</feature>
<dbReference type="InterPro" id="IPR045168">
    <property type="entry name" value="YTH_prot"/>
</dbReference>
<dbReference type="Gene3D" id="3.10.590.10">
    <property type="entry name" value="ph1033 like domains"/>
    <property type="match status" value="1"/>
</dbReference>
<dbReference type="Pfam" id="PF04146">
    <property type="entry name" value="YTH"/>
    <property type="match status" value="1"/>
</dbReference>
<reference evidence="6" key="1">
    <citation type="submission" date="2010-04" db="EMBL/GenBank/DDBJ databases">
        <authorList>
            <person name="Reid K.E."/>
            <person name="Liao N."/>
            <person name="Chan S."/>
            <person name="Docking R."/>
            <person name="Taylor G."/>
            <person name="Moore R."/>
            <person name="Mayo M."/>
            <person name="Munro S."/>
            <person name="King J."/>
            <person name="Yanchuk A."/>
            <person name="Holt R."/>
            <person name="Jones S."/>
            <person name="Marra M."/>
            <person name="Ritland C.E."/>
            <person name="Ritland K."/>
            <person name="Bohlmann J."/>
        </authorList>
    </citation>
    <scope>NUCLEOTIDE SEQUENCE</scope>
    <source>
        <tissue evidence="6">Buds collected with no treatment. Collection October 2007</tissue>
    </source>
</reference>